<reference evidence="1 2" key="1">
    <citation type="journal article" date="2013" name="Syst. Appl. Microbiol.">
        <title>Phylogenetic position and virulence apparatus of the pear flower necrosis pathogen Erwinia piriflorinigrans CFBP 5888T as assessed by comparative genomics.</title>
        <authorList>
            <person name="Smits T.H."/>
            <person name="Rezzonico F."/>
            <person name="Lopez M.M."/>
            <person name="Blom J."/>
            <person name="Goesmann A."/>
            <person name="Frey J.E."/>
            <person name="Duffy B."/>
        </authorList>
    </citation>
    <scope>NUCLEOTIDE SEQUENCE [LARGE SCALE GENOMIC DNA]</scope>
    <source>
        <strain evidence="2">CFBP5888</strain>
    </source>
</reference>
<proteinExistence type="predicted"/>
<protein>
    <submittedName>
        <fullName evidence="1">Uncharacterized protein</fullName>
    </submittedName>
</protein>
<accession>V5Z4T0</accession>
<sequence length="35" mass="4083">MHEDKIIESFDENLKHSTFRKSSEKGKWNAAGYVV</sequence>
<dbReference type="AlphaFoldDB" id="V5Z4T0"/>
<dbReference type="STRING" id="1161919.EPIR_0624"/>
<name>V5Z4T0_9GAMM</name>
<keyword evidence="2" id="KW-1185">Reference proteome</keyword>
<evidence type="ECO:0000313" key="2">
    <source>
        <dbReference type="Proteomes" id="UP000018217"/>
    </source>
</evidence>
<dbReference type="EMBL" id="CAHS01000006">
    <property type="protein sequence ID" value="CCG85989.1"/>
    <property type="molecule type" value="Genomic_DNA"/>
</dbReference>
<dbReference type="Proteomes" id="UP000018217">
    <property type="component" value="Unassembled WGS sequence"/>
</dbReference>
<organism evidence="1 2">
    <name type="scientific">Erwinia piriflorinigrans CFBP 5888</name>
    <dbReference type="NCBI Taxonomy" id="1161919"/>
    <lineage>
        <taxon>Bacteria</taxon>
        <taxon>Pseudomonadati</taxon>
        <taxon>Pseudomonadota</taxon>
        <taxon>Gammaproteobacteria</taxon>
        <taxon>Enterobacterales</taxon>
        <taxon>Erwiniaceae</taxon>
        <taxon>Erwinia</taxon>
    </lineage>
</organism>
<gene>
    <name evidence="1" type="ORF">EPIR_0624</name>
</gene>
<evidence type="ECO:0000313" key="1">
    <source>
        <dbReference type="EMBL" id="CCG85989.1"/>
    </source>
</evidence>
<comment type="caution">
    <text evidence="1">The sequence shown here is derived from an EMBL/GenBank/DDBJ whole genome shotgun (WGS) entry which is preliminary data.</text>
</comment>